<proteinExistence type="predicted"/>
<comment type="caution">
    <text evidence="1">The sequence shown here is derived from an EMBL/GenBank/DDBJ whole genome shotgun (WGS) entry which is preliminary data.</text>
</comment>
<dbReference type="EMBL" id="PZQS01000001">
    <property type="protein sequence ID" value="PVD37986.1"/>
    <property type="molecule type" value="Genomic_DNA"/>
</dbReference>
<dbReference type="AlphaFoldDB" id="A0A2T7PX30"/>
<sequence>METERLQHSKAADLRDLPKKVTWPLNNIRCEVWRGTRLVDKEMQAGGHQAVRHATCIYAARQTHDIRSASSQLRVVHENIDTAAPLCVDDAATRLVDIHFIQFGFFLCVFYQAKASASSCQNSPLSRHLIEKSVPVLSTDI</sequence>
<protein>
    <submittedName>
        <fullName evidence="1">Uncharacterized protein</fullName>
    </submittedName>
</protein>
<dbReference type="Proteomes" id="UP000245119">
    <property type="component" value="Linkage Group LG1"/>
</dbReference>
<name>A0A2T7PX30_POMCA</name>
<accession>A0A2T7PX30</accession>
<evidence type="ECO:0000313" key="1">
    <source>
        <dbReference type="EMBL" id="PVD37986.1"/>
    </source>
</evidence>
<reference evidence="1 2" key="1">
    <citation type="submission" date="2018-04" db="EMBL/GenBank/DDBJ databases">
        <title>The genome of golden apple snail Pomacea canaliculata provides insight into stress tolerance and invasive adaptation.</title>
        <authorList>
            <person name="Liu C."/>
            <person name="Liu B."/>
            <person name="Ren Y."/>
            <person name="Zhang Y."/>
            <person name="Wang H."/>
            <person name="Li S."/>
            <person name="Jiang F."/>
            <person name="Yin L."/>
            <person name="Zhang G."/>
            <person name="Qian W."/>
            <person name="Fan W."/>
        </authorList>
    </citation>
    <scope>NUCLEOTIDE SEQUENCE [LARGE SCALE GENOMIC DNA]</scope>
    <source>
        <strain evidence="1">SZHN2017</strain>
        <tissue evidence="1">Muscle</tissue>
    </source>
</reference>
<evidence type="ECO:0000313" key="2">
    <source>
        <dbReference type="Proteomes" id="UP000245119"/>
    </source>
</evidence>
<gene>
    <name evidence="1" type="ORF">C0Q70_00588</name>
</gene>
<organism evidence="1 2">
    <name type="scientific">Pomacea canaliculata</name>
    <name type="common">Golden apple snail</name>
    <dbReference type="NCBI Taxonomy" id="400727"/>
    <lineage>
        <taxon>Eukaryota</taxon>
        <taxon>Metazoa</taxon>
        <taxon>Spiralia</taxon>
        <taxon>Lophotrochozoa</taxon>
        <taxon>Mollusca</taxon>
        <taxon>Gastropoda</taxon>
        <taxon>Caenogastropoda</taxon>
        <taxon>Architaenioglossa</taxon>
        <taxon>Ampullarioidea</taxon>
        <taxon>Ampullariidae</taxon>
        <taxon>Pomacea</taxon>
    </lineage>
</organism>
<keyword evidence="2" id="KW-1185">Reference proteome</keyword>